<protein>
    <recommendedName>
        <fullName evidence="4">DUF3231 family protein</fullName>
    </recommendedName>
</protein>
<feature type="region of interest" description="Disordered" evidence="1">
    <location>
        <begin position="83"/>
        <end position="102"/>
    </location>
</feature>
<reference evidence="2 3" key="1">
    <citation type="submission" date="2021-06" db="EMBL/GenBank/DDBJ databases">
        <authorList>
            <person name="Criscuolo A."/>
        </authorList>
    </citation>
    <scope>NUCLEOTIDE SEQUENCE [LARGE SCALE GENOMIC DNA]</scope>
    <source>
        <strain evidence="3">CIP 111802</strain>
    </source>
</reference>
<comment type="caution">
    <text evidence="2">The sequence shown here is derived from an EMBL/GenBank/DDBJ whole genome shotgun (WGS) entry which is preliminary data.</text>
</comment>
<gene>
    <name evidence="2" type="ORF">PAECIP111802_01531</name>
</gene>
<evidence type="ECO:0000313" key="3">
    <source>
        <dbReference type="Proteomes" id="UP000730618"/>
    </source>
</evidence>
<dbReference type="InterPro" id="IPR021617">
    <property type="entry name" value="DUF3231"/>
</dbReference>
<keyword evidence="3" id="KW-1185">Reference proteome</keyword>
<accession>A0ABM8VEK2</accession>
<evidence type="ECO:0000313" key="2">
    <source>
        <dbReference type="EMBL" id="CAG7629187.1"/>
    </source>
</evidence>
<organism evidence="2 3">
    <name type="scientific">Paenibacillus allorhizosphaerae</name>
    <dbReference type="NCBI Taxonomy" id="2849866"/>
    <lineage>
        <taxon>Bacteria</taxon>
        <taxon>Bacillati</taxon>
        <taxon>Bacillota</taxon>
        <taxon>Bacilli</taxon>
        <taxon>Bacillales</taxon>
        <taxon>Paenibacillaceae</taxon>
        <taxon>Paenibacillus</taxon>
    </lineage>
</organism>
<name>A0ABM8VEK2_9BACL</name>
<dbReference type="EMBL" id="CAJVCE010000003">
    <property type="protein sequence ID" value="CAG7629187.1"/>
    <property type="molecule type" value="Genomic_DNA"/>
</dbReference>
<dbReference type="RefSeq" id="WP_218097860.1">
    <property type="nucleotide sequence ID" value="NZ_CAJVCE010000003.1"/>
</dbReference>
<evidence type="ECO:0008006" key="4">
    <source>
        <dbReference type="Google" id="ProtNLM"/>
    </source>
</evidence>
<dbReference type="Pfam" id="PF11553">
    <property type="entry name" value="DUF3231"/>
    <property type="match status" value="1"/>
</dbReference>
<proteinExistence type="predicted"/>
<evidence type="ECO:0000256" key="1">
    <source>
        <dbReference type="SAM" id="MobiDB-lite"/>
    </source>
</evidence>
<sequence length="182" mass="20850">MNILETITEAIKPFLDGEKPPLNTGEVMNLWFYLTATEQTLRGEQVSFNIVHDPELREALEDVINNVHNPIYKELTEFLREEGVSLPQSTPEKPIGDYRDIPEGSRLSDEECANLLQFNIILGINYACRGMTESVRADVAARFAKYLTMKMTFAIKLKNLASKKGWLKQPPIFQPERHMQTH</sequence>
<dbReference type="Proteomes" id="UP000730618">
    <property type="component" value="Unassembled WGS sequence"/>
</dbReference>